<dbReference type="GeneID" id="36581665"/>
<gene>
    <name evidence="1" type="ORF">K444DRAFT_515323</name>
</gene>
<reference evidence="1 2" key="1">
    <citation type="submission" date="2016-04" db="EMBL/GenBank/DDBJ databases">
        <title>A degradative enzymes factory behind the ericoid mycorrhizal symbiosis.</title>
        <authorList>
            <consortium name="DOE Joint Genome Institute"/>
            <person name="Martino E."/>
            <person name="Morin E."/>
            <person name="Grelet G."/>
            <person name="Kuo A."/>
            <person name="Kohler A."/>
            <person name="Daghino S."/>
            <person name="Barry K."/>
            <person name="Choi C."/>
            <person name="Cichocki N."/>
            <person name="Clum A."/>
            <person name="Copeland A."/>
            <person name="Hainaut M."/>
            <person name="Haridas S."/>
            <person name="Labutti K."/>
            <person name="Lindquist E."/>
            <person name="Lipzen A."/>
            <person name="Khouja H.-R."/>
            <person name="Murat C."/>
            <person name="Ohm R."/>
            <person name="Olson A."/>
            <person name="Spatafora J."/>
            <person name="Veneault-Fourrey C."/>
            <person name="Henrissat B."/>
            <person name="Grigoriev I."/>
            <person name="Martin F."/>
            <person name="Perotto S."/>
        </authorList>
    </citation>
    <scope>NUCLEOTIDE SEQUENCE [LARGE SCALE GENOMIC DNA]</scope>
    <source>
        <strain evidence="1 2">E</strain>
    </source>
</reference>
<dbReference type="PANTHER" id="PTHR40045:SF1">
    <property type="entry name" value="YQCI_YCGG FAMILY PROTEIN"/>
    <property type="match status" value="1"/>
</dbReference>
<protein>
    <submittedName>
        <fullName evidence="1">Uncharacterized protein</fullName>
    </submittedName>
</protein>
<accession>A0A2J6TX80</accession>
<dbReference type="RefSeq" id="XP_024744531.1">
    <property type="nucleotide sequence ID" value="XM_024873585.1"/>
</dbReference>
<evidence type="ECO:0000313" key="2">
    <source>
        <dbReference type="Proteomes" id="UP000235371"/>
    </source>
</evidence>
<dbReference type="AlphaFoldDB" id="A0A2J6TX80"/>
<dbReference type="OrthoDB" id="3630793at2759"/>
<keyword evidence="2" id="KW-1185">Reference proteome</keyword>
<dbReference type="PANTHER" id="PTHR40045">
    <property type="entry name" value="YCGG FAMILY PROTEIN"/>
    <property type="match status" value="1"/>
</dbReference>
<organism evidence="1 2">
    <name type="scientific">Hyaloscypha bicolor E</name>
    <dbReference type="NCBI Taxonomy" id="1095630"/>
    <lineage>
        <taxon>Eukaryota</taxon>
        <taxon>Fungi</taxon>
        <taxon>Dikarya</taxon>
        <taxon>Ascomycota</taxon>
        <taxon>Pezizomycotina</taxon>
        <taxon>Leotiomycetes</taxon>
        <taxon>Helotiales</taxon>
        <taxon>Hyaloscyphaceae</taxon>
        <taxon>Hyaloscypha</taxon>
        <taxon>Hyaloscypha bicolor</taxon>
    </lineage>
</organism>
<dbReference type="Pfam" id="PF08892">
    <property type="entry name" value="YqcI_YcgG"/>
    <property type="match status" value="1"/>
</dbReference>
<evidence type="ECO:0000313" key="1">
    <source>
        <dbReference type="EMBL" id="PMD67627.1"/>
    </source>
</evidence>
<sequence length="240" mass="27683">RNQIEKTYATGTWQRKVYDDLATVLLSKEYGMKTFPCVYATKGYKSNDQRYVFIESDDPSEPRNVRLIGKALRQYLPLSRSCGPNTTLVVLAPPTTPTPRSVEQYNLEFWAFLRGLRVFDTKPWPEDIPTDTSTNKWAFCFDGVPWFPAVLTPAHSKRQSRYTPNLVIVMQPKWIFDILFNTPAKRYGACEKVRALVAEFDEIPVSPDVAHYGEPGTTESRQYYLLDENKRSYCPYPDLV</sequence>
<dbReference type="InterPro" id="IPR014988">
    <property type="entry name" value="Uncharacterised_YqcI/YcgG"/>
</dbReference>
<proteinExistence type="predicted"/>
<feature type="non-terminal residue" evidence="1">
    <location>
        <position position="1"/>
    </location>
</feature>
<name>A0A2J6TX80_9HELO</name>
<dbReference type="EMBL" id="KZ613740">
    <property type="protein sequence ID" value="PMD67627.1"/>
    <property type="molecule type" value="Genomic_DNA"/>
</dbReference>
<dbReference type="Proteomes" id="UP000235371">
    <property type="component" value="Unassembled WGS sequence"/>
</dbReference>
<dbReference type="InParanoid" id="A0A2J6TX80"/>